<dbReference type="SMART" id="SM00211">
    <property type="entry name" value="TY"/>
    <property type="match status" value="1"/>
</dbReference>
<evidence type="ECO:0000256" key="6">
    <source>
        <dbReference type="ARBA" id="ARBA00023180"/>
    </source>
</evidence>
<dbReference type="InterPro" id="IPR000716">
    <property type="entry name" value="Thyroglobulin_1"/>
</dbReference>
<dbReference type="CDD" id="cd00191">
    <property type="entry name" value="TY"/>
    <property type="match status" value="1"/>
</dbReference>
<evidence type="ECO:0000256" key="5">
    <source>
        <dbReference type="ARBA" id="ARBA00023157"/>
    </source>
</evidence>
<proteinExistence type="predicted"/>
<dbReference type="GO" id="GO:0008201">
    <property type="term" value="F:heparin binding"/>
    <property type="evidence" value="ECO:0007669"/>
    <property type="project" value="TreeGrafter"/>
</dbReference>
<keyword evidence="3" id="KW-0677">Repeat</keyword>
<dbReference type="EMBL" id="CATQJL010000001">
    <property type="protein sequence ID" value="CAJ0590316.1"/>
    <property type="molecule type" value="Genomic_DNA"/>
</dbReference>
<organism evidence="9 10">
    <name type="scientific">Cylicocyclus nassatus</name>
    <name type="common">Nematode worm</name>
    <dbReference type="NCBI Taxonomy" id="53992"/>
    <lineage>
        <taxon>Eukaryota</taxon>
        <taxon>Metazoa</taxon>
        <taxon>Ecdysozoa</taxon>
        <taxon>Nematoda</taxon>
        <taxon>Chromadorea</taxon>
        <taxon>Rhabditida</taxon>
        <taxon>Rhabditina</taxon>
        <taxon>Rhabditomorpha</taxon>
        <taxon>Strongyloidea</taxon>
        <taxon>Strongylidae</taxon>
        <taxon>Cylicocyclus</taxon>
    </lineage>
</organism>
<evidence type="ECO:0000259" key="8">
    <source>
        <dbReference type="PROSITE" id="PS51162"/>
    </source>
</evidence>
<evidence type="ECO:0000256" key="4">
    <source>
        <dbReference type="ARBA" id="ARBA00022837"/>
    </source>
</evidence>
<dbReference type="GO" id="GO:0005604">
    <property type="term" value="C:basement membrane"/>
    <property type="evidence" value="ECO:0007669"/>
    <property type="project" value="TreeGrafter"/>
</dbReference>
<dbReference type="PROSITE" id="PS51162">
    <property type="entry name" value="THYROGLOBULIN_1_2"/>
    <property type="match status" value="1"/>
</dbReference>
<dbReference type="Gene3D" id="4.10.800.10">
    <property type="entry name" value="Thyroglobulin type-1"/>
    <property type="match status" value="1"/>
</dbReference>
<dbReference type="Pfam" id="PF00086">
    <property type="entry name" value="Thyroglobulin_1"/>
    <property type="match status" value="1"/>
</dbReference>
<evidence type="ECO:0000256" key="2">
    <source>
        <dbReference type="ARBA" id="ARBA00022525"/>
    </source>
</evidence>
<evidence type="ECO:0000313" key="9">
    <source>
        <dbReference type="EMBL" id="CAJ0590316.1"/>
    </source>
</evidence>
<evidence type="ECO:0000313" key="10">
    <source>
        <dbReference type="Proteomes" id="UP001176961"/>
    </source>
</evidence>
<keyword evidence="10" id="KW-1185">Reference proteome</keyword>
<keyword evidence="2" id="KW-0964">Secreted</keyword>
<evidence type="ECO:0000256" key="7">
    <source>
        <dbReference type="PROSITE-ProRule" id="PRU00500"/>
    </source>
</evidence>
<dbReference type="AlphaFoldDB" id="A0AA36GIQ0"/>
<dbReference type="InterPro" id="IPR018247">
    <property type="entry name" value="EF_Hand_1_Ca_BS"/>
</dbReference>
<feature type="disulfide bond" evidence="7">
    <location>
        <begin position="112"/>
        <end position="119"/>
    </location>
</feature>
<dbReference type="PANTHER" id="PTHR12352:SF30">
    <property type="entry name" value="FI05255P"/>
    <property type="match status" value="1"/>
</dbReference>
<dbReference type="GO" id="GO:0050840">
    <property type="term" value="F:extracellular matrix binding"/>
    <property type="evidence" value="ECO:0007669"/>
    <property type="project" value="TreeGrafter"/>
</dbReference>
<dbReference type="PANTHER" id="PTHR12352">
    <property type="entry name" value="SECRETED MODULAR CALCIUM-BINDING PROTEIN"/>
    <property type="match status" value="1"/>
</dbReference>
<dbReference type="Pfam" id="PF10591">
    <property type="entry name" value="SPARC_Ca_bdg"/>
    <property type="match status" value="1"/>
</dbReference>
<keyword evidence="6" id="KW-0325">Glycoprotein</keyword>
<dbReference type="SUPFAM" id="SSF57610">
    <property type="entry name" value="Thyroglobulin type-1 domain"/>
    <property type="match status" value="1"/>
</dbReference>
<keyword evidence="4" id="KW-0106">Calcium</keyword>
<dbReference type="InterPro" id="IPR051950">
    <property type="entry name" value="Dev_reg/Prot_inhib"/>
</dbReference>
<name>A0AA36GIQ0_CYLNA</name>
<dbReference type="CDD" id="cd16234">
    <property type="entry name" value="EFh_SPARC_SMOC"/>
    <property type="match status" value="1"/>
</dbReference>
<dbReference type="InterPro" id="IPR036857">
    <property type="entry name" value="Thyroglobulin_1_sf"/>
</dbReference>
<dbReference type="Proteomes" id="UP001176961">
    <property type="component" value="Unassembled WGS sequence"/>
</dbReference>
<dbReference type="GO" id="GO:0030198">
    <property type="term" value="P:extracellular matrix organization"/>
    <property type="evidence" value="ECO:0007669"/>
    <property type="project" value="TreeGrafter"/>
</dbReference>
<sequence length="280" mass="32049">MHWLDKKMRCDLYAVTLSIIAGVTASPISDLIERTIVDENSILSIPSPASAHEMLDIVERRAPFPNEGNDKVRLDCNVQRNKSLLKKAHGDIAIYVPTCSPTDSVFYLPVQCLEVQKYCWCVHTATGEPIPGTSILNARPHCEEEKPTPKPKRINRCTGRRRTRFVRRLVAAIKSEMIITGNAVSENIGREAALTWKFNQLNTNKDQVLERSEWKPYKTAILQWKKVKHCSRSFFKTCDVDSNRRLTLEEWRKCIIADVTKTPALRQDQLNPFLYILKAD</sequence>
<dbReference type="SUPFAM" id="SSF47473">
    <property type="entry name" value="EF-hand"/>
    <property type="match status" value="1"/>
</dbReference>
<reference evidence="9" key="1">
    <citation type="submission" date="2023-07" db="EMBL/GenBank/DDBJ databases">
        <authorList>
            <consortium name="CYATHOMIX"/>
        </authorList>
    </citation>
    <scope>NUCLEOTIDE SEQUENCE</scope>
    <source>
        <strain evidence="9">N/A</strain>
    </source>
</reference>
<dbReference type="PROSITE" id="PS00018">
    <property type="entry name" value="EF_HAND_1"/>
    <property type="match status" value="1"/>
</dbReference>
<dbReference type="InterPro" id="IPR019577">
    <property type="entry name" value="SPARC/Testican_Ca-bd-dom"/>
</dbReference>
<comment type="caution">
    <text evidence="7">Lacks conserved residue(s) required for the propagation of feature annotation.</text>
</comment>
<gene>
    <name evidence="9" type="ORF">CYNAS_LOCUS2299</name>
</gene>
<feature type="domain" description="Thyroglobulin type-1" evidence="8">
    <location>
        <begin position="73"/>
        <end position="142"/>
    </location>
</feature>
<evidence type="ECO:0000256" key="1">
    <source>
        <dbReference type="ARBA" id="ARBA00004613"/>
    </source>
</evidence>
<evidence type="ECO:0000256" key="3">
    <source>
        <dbReference type="ARBA" id="ARBA00022737"/>
    </source>
</evidence>
<protein>
    <recommendedName>
        <fullName evidence="8">Thyroglobulin type-1 domain-containing protein</fullName>
    </recommendedName>
</protein>
<dbReference type="GO" id="GO:0005615">
    <property type="term" value="C:extracellular space"/>
    <property type="evidence" value="ECO:0007669"/>
    <property type="project" value="TreeGrafter"/>
</dbReference>
<comment type="subcellular location">
    <subcellularLocation>
        <location evidence="1">Secreted</location>
    </subcellularLocation>
</comment>
<dbReference type="InterPro" id="IPR011992">
    <property type="entry name" value="EF-hand-dom_pair"/>
</dbReference>
<accession>A0AA36GIQ0</accession>
<dbReference type="Gene3D" id="1.10.238.10">
    <property type="entry name" value="EF-hand"/>
    <property type="match status" value="1"/>
</dbReference>
<comment type="caution">
    <text evidence="9">The sequence shown here is derived from an EMBL/GenBank/DDBJ whole genome shotgun (WGS) entry which is preliminary data.</text>
</comment>
<keyword evidence="5 7" id="KW-1015">Disulfide bond</keyword>
<dbReference type="GO" id="GO:0005509">
    <property type="term" value="F:calcium ion binding"/>
    <property type="evidence" value="ECO:0007669"/>
    <property type="project" value="InterPro"/>
</dbReference>